<evidence type="ECO:0000256" key="8">
    <source>
        <dbReference type="ARBA" id="ARBA00023273"/>
    </source>
</evidence>
<evidence type="ECO:0000256" key="6">
    <source>
        <dbReference type="ARBA" id="ARBA00023054"/>
    </source>
</evidence>
<dbReference type="InterPro" id="IPR011047">
    <property type="entry name" value="Quinoprotein_ADH-like_sf"/>
</dbReference>
<keyword evidence="10" id="KW-1185">Reference proteome</keyword>
<dbReference type="OrthoDB" id="5914301at2759"/>
<dbReference type="PANTHER" id="PTHR14885:SF1">
    <property type="entry name" value="CILIA- AND FLAGELLA-ASSOCIATED PROTEIN 43"/>
    <property type="match status" value="1"/>
</dbReference>
<keyword evidence="6" id="KW-0175">Coiled coil</keyword>
<evidence type="ECO:0000313" key="9">
    <source>
        <dbReference type="EMBL" id="KZC11088.1"/>
    </source>
</evidence>
<evidence type="ECO:0000256" key="4">
    <source>
        <dbReference type="ARBA" id="ARBA00022574"/>
    </source>
</evidence>
<dbReference type="Gene3D" id="2.130.10.10">
    <property type="entry name" value="YVTN repeat-like/Quinoprotein amine dehydrogenase"/>
    <property type="match status" value="1"/>
</dbReference>
<gene>
    <name evidence="9" type="ORF">WN55_02449</name>
</gene>
<feature type="non-terminal residue" evidence="9">
    <location>
        <position position="453"/>
    </location>
</feature>
<dbReference type="GO" id="GO:0060271">
    <property type="term" value="P:cilium assembly"/>
    <property type="evidence" value="ECO:0007669"/>
    <property type="project" value="TreeGrafter"/>
</dbReference>
<evidence type="ECO:0000313" key="10">
    <source>
        <dbReference type="Proteomes" id="UP000076502"/>
    </source>
</evidence>
<evidence type="ECO:0000256" key="2">
    <source>
        <dbReference type="ARBA" id="ARBA00004245"/>
    </source>
</evidence>
<evidence type="ECO:0000256" key="7">
    <source>
        <dbReference type="ARBA" id="ARBA00023212"/>
    </source>
</evidence>
<dbReference type="GO" id="GO:0005930">
    <property type="term" value="C:axoneme"/>
    <property type="evidence" value="ECO:0007669"/>
    <property type="project" value="TreeGrafter"/>
</dbReference>
<proteinExistence type="predicted"/>
<sequence length="453" mass="50657">WASFGKCRDVAFVGRDAIATVSGVYARFFDWITGETRIERFEGRERGDGASCVAGLSIAPIFSLVERKSNPRILIFVYPSIRRIARCARSEEANGYACCAFAGTEYLLGQTIFPDFRIVVWHWKTGEWMTTIDVTMMSHDHLILTCSPDSPLLVARHSPNNRPTVSIYRLLICSKIVRLFPVETNTISDLEPVSLSWSTGGTLLVCDRLGNVSTVELDLDETREQRVRRIIESLVRPRRKPVLVAHRGGAMLVVAPSDETNAEIRATFFKKRTTDREENWRPIWTISLSSYPNRMVSHPRDDKIVLLAENGEMYAIIGPSRDCVPRFELITRWDNDYAMIARLPGSYLGALSRPTGRLVIVDTATGNVVSPMNRLLLKHHGKVTRLVSHPSLPILATCSVAGNCVIVEASTPSSPRIVNCVHLQREPLDRLKFSEGGRLLGVGASRLGRLFLL</sequence>
<reference evidence="9 10" key="1">
    <citation type="submission" date="2015-07" db="EMBL/GenBank/DDBJ databases">
        <title>The genome of Dufourea novaeangliae.</title>
        <authorList>
            <person name="Pan H."/>
            <person name="Kapheim K."/>
        </authorList>
    </citation>
    <scope>NUCLEOTIDE SEQUENCE [LARGE SCALE GENOMIC DNA]</scope>
    <source>
        <strain evidence="9">0120121106</strain>
        <tissue evidence="9">Whole body</tissue>
    </source>
</reference>
<organism evidence="9 10">
    <name type="scientific">Dufourea novaeangliae</name>
    <name type="common">Sweat bee</name>
    <dbReference type="NCBI Taxonomy" id="178035"/>
    <lineage>
        <taxon>Eukaryota</taxon>
        <taxon>Metazoa</taxon>
        <taxon>Ecdysozoa</taxon>
        <taxon>Arthropoda</taxon>
        <taxon>Hexapoda</taxon>
        <taxon>Insecta</taxon>
        <taxon>Pterygota</taxon>
        <taxon>Neoptera</taxon>
        <taxon>Endopterygota</taxon>
        <taxon>Hymenoptera</taxon>
        <taxon>Apocrita</taxon>
        <taxon>Aculeata</taxon>
        <taxon>Apoidea</taxon>
        <taxon>Anthophila</taxon>
        <taxon>Halictidae</taxon>
        <taxon>Rophitinae</taxon>
        <taxon>Dufourea</taxon>
    </lineage>
</organism>
<dbReference type="InterPro" id="IPR015943">
    <property type="entry name" value="WD40/YVTN_repeat-like_dom_sf"/>
</dbReference>
<evidence type="ECO:0000256" key="3">
    <source>
        <dbReference type="ARBA" id="ARBA00022490"/>
    </source>
</evidence>
<accession>A0A154PIE3</accession>
<keyword evidence="8" id="KW-0966">Cell projection</keyword>
<dbReference type="SUPFAM" id="SSF50998">
    <property type="entry name" value="Quinoprotein alcohol dehydrogenase-like"/>
    <property type="match status" value="1"/>
</dbReference>
<dbReference type="PANTHER" id="PTHR14885">
    <property type="entry name" value="CILIA- AND FLAGELLA-ASSOCIATED PROTEIN 43-RELATED"/>
    <property type="match status" value="1"/>
</dbReference>
<name>A0A154PIE3_DUFNO</name>
<dbReference type="EMBL" id="KQ434902">
    <property type="protein sequence ID" value="KZC11088.1"/>
    <property type="molecule type" value="Genomic_DNA"/>
</dbReference>
<dbReference type="Proteomes" id="UP000076502">
    <property type="component" value="Unassembled WGS sequence"/>
</dbReference>
<dbReference type="SUPFAM" id="SSF50960">
    <property type="entry name" value="TolB, C-terminal domain"/>
    <property type="match status" value="1"/>
</dbReference>
<evidence type="ECO:0000256" key="1">
    <source>
        <dbReference type="ARBA" id="ARBA00004138"/>
    </source>
</evidence>
<comment type="subcellular location">
    <subcellularLocation>
        <location evidence="1">Cell projection</location>
        <location evidence="1">Cilium</location>
    </subcellularLocation>
    <subcellularLocation>
        <location evidence="2">Cytoplasm</location>
        <location evidence="2">Cytoskeleton</location>
    </subcellularLocation>
</comment>
<dbReference type="AlphaFoldDB" id="A0A154PIE3"/>
<keyword evidence="3" id="KW-0963">Cytoplasm</keyword>
<keyword evidence="5" id="KW-0677">Repeat</keyword>
<protein>
    <submittedName>
        <fullName evidence="9">Uncharacterized protein</fullName>
    </submittedName>
</protein>
<keyword evidence="7" id="KW-0206">Cytoskeleton</keyword>
<feature type="non-terminal residue" evidence="9">
    <location>
        <position position="1"/>
    </location>
</feature>
<dbReference type="GO" id="GO:0003341">
    <property type="term" value="P:cilium movement"/>
    <property type="evidence" value="ECO:0007669"/>
    <property type="project" value="UniProtKB-ARBA"/>
</dbReference>
<keyword evidence="4" id="KW-0853">WD repeat</keyword>
<evidence type="ECO:0000256" key="5">
    <source>
        <dbReference type="ARBA" id="ARBA00022737"/>
    </source>
</evidence>